<evidence type="ECO:0000313" key="2">
    <source>
        <dbReference type="EMBL" id="OMJ14905.1"/>
    </source>
</evidence>
<keyword evidence="3" id="KW-1185">Reference proteome</keyword>
<protein>
    <submittedName>
        <fullName evidence="2">Uncharacterized protein</fullName>
    </submittedName>
</protein>
<feature type="compositionally biased region" description="Polar residues" evidence="1">
    <location>
        <begin position="64"/>
        <end position="73"/>
    </location>
</feature>
<evidence type="ECO:0000313" key="3">
    <source>
        <dbReference type="Proteomes" id="UP000187429"/>
    </source>
</evidence>
<proteinExistence type="predicted"/>
<dbReference type="Proteomes" id="UP000187429">
    <property type="component" value="Unassembled WGS sequence"/>
</dbReference>
<dbReference type="OrthoDB" id="10370700at2759"/>
<accession>A0A1R1XJV0</accession>
<organism evidence="2 3">
    <name type="scientific">Smittium culicis</name>
    <dbReference type="NCBI Taxonomy" id="133412"/>
    <lineage>
        <taxon>Eukaryota</taxon>
        <taxon>Fungi</taxon>
        <taxon>Fungi incertae sedis</taxon>
        <taxon>Zoopagomycota</taxon>
        <taxon>Kickxellomycotina</taxon>
        <taxon>Harpellomycetes</taxon>
        <taxon>Harpellales</taxon>
        <taxon>Legeriomycetaceae</taxon>
        <taxon>Smittium</taxon>
    </lineage>
</organism>
<sequence length="73" mass="7752">MLSPNPCVNESSGGFNTPSAHDIMAEKVRLGQISTQKFLDYASNIDGARPGSNLAAMDLDTDPPDQNSSDLDL</sequence>
<name>A0A1R1XJV0_9FUNG</name>
<reference evidence="3" key="1">
    <citation type="submission" date="2017-01" db="EMBL/GenBank/DDBJ databases">
        <authorList>
            <person name="Wang Y."/>
            <person name="White M."/>
            <person name="Kvist S."/>
            <person name="Moncalvo J.-M."/>
        </authorList>
    </citation>
    <scope>NUCLEOTIDE SEQUENCE [LARGE SCALE GENOMIC DNA]</scope>
    <source>
        <strain evidence="3">ID-206-W2</strain>
    </source>
</reference>
<gene>
    <name evidence="2" type="ORF">AYI69_g8391</name>
</gene>
<dbReference type="EMBL" id="LSSM01004440">
    <property type="protein sequence ID" value="OMJ14905.1"/>
    <property type="molecule type" value="Genomic_DNA"/>
</dbReference>
<evidence type="ECO:0000256" key="1">
    <source>
        <dbReference type="SAM" id="MobiDB-lite"/>
    </source>
</evidence>
<comment type="caution">
    <text evidence="2">The sequence shown here is derived from an EMBL/GenBank/DDBJ whole genome shotgun (WGS) entry which is preliminary data.</text>
</comment>
<feature type="region of interest" description="Disordered" evidence="1">
    <location>
        <begin position="49"/>
        <end position="73"/>
    </location>
</feature>
<dbReference type="AlphaFoldDB" id="A0A1R1XJV0"/>
<feature type="non-terminal residue" evidence="2">
    <location>
        <position position="73"/>
    </location>
</feature>